<feature type="coiled-coil region" evidence="1">
    <location>
        <begin position="1352"/>
        <end position="1393"/>
    </location>
</feature>
<sequence>MASIFKNQIFKLLSKFTKGLSTDKINLSTFKGEGELSNLELDEIVLTDLLDLPSWLRITNAWCDNVHFRVQWTQLKSVPILLSLNKVSIAVETCEELRSTSCVQGLSSYAGAAKYGFIYKVIDGVTITVNTVTITFKSPAFVANVELSRIIVQSKSRDWQDCKLPASRLKDNARGQVLLFKEVEWNDARIEAKSTKDPNLTPLRLITNKARCRITLKKKLLDSSIMGCRLAIILDDLLWVLTDFQLKAALHFIDSLVGLIQKATEITRKKKAARKLETLPEYQAQQSQSIRAKDVSSPLSKLFDKYDVVETSYHFQAQKIDLHFSDDPSAGRSCHPELKKGGALQVSLKKFRIDYYPYHLAIAERYHWATYRPAATPHTEWLKQAQTQFTNSLLNLVEEFKSPPQTPSNGYLHEGITDEKSKAMQNTPLKTEILKQMNKLMTSCLVLRISDFNIYQVTTSCGRKHIPKEFISGDKDRYFLPESEAALHAEFTYYYYPGDDPFPIPAPKFYVQLNPVQIHFDVISILWSNAFALNLYQSLLQTKTSQETSVSDIMYIDVKLEAILPRIIMESPIDYPGQKDRPKSLHLQVSRASITNVRSIDQSSRTDLQKCVDMFRMCSLFYNNDFPSSNSDFSLISQKFVDHFSASDNVRPPPYKITCTDVSELKNQLHREMLWTEAKDVWCINFEPIFGDFFGARAVGKDLPVPFLEAFPLTLWVYKESPDTGNSIPSNGNCANIHILTHVSTLVSLQVNHYQYLFLLRLFEEAKEVATYLSIDTARIAKSAGTSMVVGGVIPELDITFVMPSHSPGKESSGGDIESVIPDTSSLQDDGMQHWHSGSGIYVANSILDKCQTSASDCSINMHKILSEPPPLKKVVNGNIKPMYPAIGPKSLSLESTPQIPPENTFSFISSSIKKGFDKMMTSIDGGTKTSPDEISDNISVRSDISSDSESFIAVNYESSGGPLERFKDGMESLFHVNLSGNQTQQLQSIEVATEVVEEENTLTSPSEKDSSTSYYRRRDLVSTSTFKFHKVEFQQQSEELSSGVKVQISNLSVEDCSSIPWDEFQVSFGGFSFIKSLNGRPHSSQCQGKIQLQNKNRNECVVVVGVNNKALALVEVAYAEQGYIPKFATQLGMLDALCTTMNLRKKVSATRVVNIRFYKLNETKFSSRSRDWLEVSLAAGLYPKIKVKMDHLLKMDPRILEETSLVDRNHVLKWFEDTTTVKLESISLNLNASTLSGLVDLLEEELTPTPFPVSVFMENIKVRIVDDRPPCNITSPEPLPIEVVISRLIMNRLASGVIQIEPLKVCDTDKSKCEESTKDTSPNGSRLQSENDELRRRLSLLEGLTEENYRLKKYVQDNEKLRSHLQDAQREIDLLLQDKKNLLDRIASIESQWNSKR</sequence>
<accession>A0AAN8NX22</accession>
<gene>
    <name evidence="3" type="ORF">RUM43_005986</name>
</gene>
<keyword evidence="1" id="KW-0175">Coiled coil</keyword>
<name>A0AAN8NX22_POLSC</name>
<organism evidence="3 4">
    <name type="scientific">Polyplax serrata</name>
    <name type="common">Common mouse louse</name>
    <dbReference type="NCBI Taxonomy" id="468196"/>
    <lineage>
        <taxon>Eukaryota</taxon>
        <taxon>Metazoa</taxon>
        <taxon>Ecdysozoa</taxon>
        <taxon>Arthropoda</taxon>
        <taxon>Hexapoda</taxon>
        <taxon>Insecta</taxon>
        <taxon>Pterygota</taxon>
        <taxon>Neoptera</taxon>
        <taxon>Paraneoptera</taxon>
        <taxon>Psocodea</taxon>
        <taxon>Troctomorpha</taxon>
        <taxon>Phthiraptera</taxon>
        <taxon>Anoplura</taxon>
        <taxon>Polyplacidae</taxon>
        <taxon>Polyplax</taxon>
    </lineage>
</organism>
<evidence type="ECO:0000256" key="2">
    <source>
        <dbReference type="SAM" id="MobiDB-lite"/>
    </source>
</evidence>
<evidence type="ECO:0000313" key="3">
    <source>
        <dbReference type="EMBL" id="KAK6625687.1"/>
    </source>
</evidence>
<evidence type="ECO:0000313" key="4">
    <source>
        <dbReference type="Proteomes" id="UP001372834"/>
    </source>
</evidence>
<feature type="compositionally biased region" description="Polar residues" evidence="2">
    <location>
        <begin position="1320"/>
        <end position="1329"/>
    </location>
</feature>
<dbReference type="PANTHER" id="PTHR22774:SF11">
    <property type="entry name" value="CHOREIN N-TERMINAL DOMAIN-CONTAINING PROTEIN"/>
    <property type="match status" value="1"/>
</dbReference>
<dbReference type="InterPro" id="IPR026728">
    <property type="entry name" value="BLTP3A/B"/>
</dbReference>
<protein>
    <recommendedName>
        <fullName evidence="5">UHRF1-binding protein 1-like</fullName>
    </recommendedName>
</protein>
<dbReference type="Pfam" id="PF24917">
    <property type="entry name" value="BLTP3A_B"/>
    <property type="match status" value="3"/>
</dbReference>
<dbReference type="PANTHER" id="PTHR22774">
    <property type="entry name" value="CHOREIN N-TERMINAL DOMAIN-CONTAINING PROTEIN"/>
    <property type="match status" value="1"/>
</dbReference>
<proteinExistence type="predicted"/>
<feature type="region of interest" description="Disordered" evidence="2">
    <location>
        <begin position="1314"/>
        <end position="1333"/>
    </location>
</feature>
<dbReference type="EMBL" id="JAWJWE010000037">
    <property type="protein sequence ID" value="KAK6625687.1"/>
    <property type="molecule type" value="Genomic_DNA"/>
</dbReference>
<evidence type="ECO:0000256" key="1">
    <source>
        <dbReference type="SAM" id="Coils"/>
    </source>
</evidence>
<evidence type="ECO:0008006" key="5">
    <source>
        <dbReference type="Google" id="ProtNLM"/>
    </source>
</evidence>
<reference evidence="3 4" key="1">
    <citation type="submission" date="2023-10" db="EMBL/GenBank/DDBJ databases">
        <title>Genomes of two closely related lineages of the louse Polyplax serrata with different host specificities.</title>
        <authorList>
            <person name="Martinu J."/>
            <person name="Tarabai H."/>
            <person name="Stefka J."/>
            <person name="Hypsa V."/>
        </authorList>
    </citation>
    <scope>NUCLEOTIDE SEQUENCE [LARGE SCALE GENOMIC DNA]</scope>
    <source>
        <strain evidence="3">HR10_N</strain>
    </source>
</reference>
<comment type="caution">
    <text evidence="3">The sequence shown here is derived from an EMBL/GenBank/DDBJ whole genome shotgun (WGS) entry which is preliminary data.</text>
</comment>
<dbReference type="Proteomes" id="UP001372834">
    <property type="component" value="Unassembled WGS sequence"/>
</dbReference>